<sequence length="66" mass="7028">MQSARSLFLMGQEGLRLMLRPAAQSGCVSRLHHSYGVLAVPLTVSSLATTPAARPEEHTAGVLKRA</sequence>
<name>A0A5B7GB97_PORTR</name>
<dbReference type="AlphaFoldDB" id="A0A5B7GB97"/>
<reference evidence="1 2" key="1">
    <citation type="submission" date="2019-05" db="EMBL/GenBank/DDBJ databases">
        <title>Another draft genome of Portunus trituberculatus and its Hox gene families provides insights of decapod evolution.</title>
        <authorList>
            <person name="Jeong J.-H."/>
            <person name="Song I."/>
            <person name="Kim S."/>
            <person name="Choi T."/>
            <person name="Kim D."/>
            <person name="Ryu S."/>
            <person name="Kim W."/>
        </authorList>
    </citation>
    <scope>NUCLEOTIDE SEQUENCE [LARGE SCALE GENOMIC DNA]</scope>
    <source>
        <tissue evidence="1">Muscle</tissue>
    </source>
</reference>
<evidence type="ECO:0000313" key="2">
    <source>
        <dbReference type="Proteomes" id="UP000324222"/>
    </source>
</evidence>
<proteinExistence type="predicted"/>
<accession>A0A5B7GB97</accession>
<evidence type="ECO:0000313" key="1">
    <source>
        <dbReference type="EMBL" id="MPC57560.1"/>
    </source>
</evidence>
<comment type="caution">
    <text evidence="1">The sequence shown here is derived from an EMBL/GenBank/DDBJ whole genome shotgun (WGS) entry which is preliminary data.</text>
</comment>
<gene>
    <name evidence="1" type="ORF">E2C01_051543</name>
</gene>
<organism evidence="1 2">
    <name type="scientific">Portunus trituberculatus</name>
    <name type="common">Swimming crab</name>
    <name type="synonym">Neptunus trituberculatus</name>
    <dbReference type="NCBI Taxonomy" id="210409"/>
    <lineage>
        <taxon>Eukaryota</taxon>
        <taxon>Metazoa</taxon>
        <taxon>Ecdysozoa</taxon>
        <taxon>Arthropoda</taxon>
        <taxon>Crustacea</taxon>
        <taxon>Multicrustacea</taxon>
        <taxon>Malacostraca</taxon>
        <taxon>Eumalacostraca</taxon>
        <taxon>Eucarida</taxon>
        <taxon>Decapoda</taxon>
        <taxon>Pleocyemata</taxon>
        <taxon>Brachyura</taxon>
        <taxon>Eubrachyura</taxon>
        <taxon>Portunoidea</taxon>
        <taxon>Portunidae</taxon>
        <taxon>Portuninae</taxon>
        <taxon>Portunus</taxon>
    </lineage>
</organism>
<keyword evidence="2" id="KW-1185">Reference proteome</keyword>
<dbReference type="Proteomes" id="UP000324222">
    <property type="component" value="Unassembled WGS sequence"/>
</dbReference>
<dbReference type="EMBL" id="VSRR010014886">
    <property type="protein sequence ID" value="MPC57560.1"/>
    <property type="molecule type" value="Genomic_DNA"/>
</dbReference>
<protein>
    <submittedName>
        <fullName evidence="1">Uncharacterized protein</fullName>
    </submittedName>
</protein>